<keyword evidence="1" id="KW-0472">Membrane</keyword>
<accession>A0A2N7LFQ6</accession>
<reference evidence="3" key="1">
    <citation type="submission" date="2016-07" db="EMBL/GenBank/DDBJ databases">
        <title>Nontailed viruses are major unrecognized killers of bacteria in the ocean.</title>
        <authorList>
            <person name="Kauffman K."/>
            <person name="Hussain F."/>
            <person name="Yang J."/>
            <person name="Arevalo P."/>
            <person name="Brown J."/>
            <person name="Cutler M."/>
            <person name="Kelly L."/>
            <person name="Polz M.F."/>
        </authorList>
    </citation>
    <scope>NUCLEOTIDE SEQUENCE [LARGE SCALE GENOMIC DNA]</scope>
    <source>
        <strain evidence="3">10N.261.45.A10</strain>
    </source>
</reference>
<gene>
    <name evidence="2" type="ORF">BCT23_10670</name>
</gene>
<dbReference type="AlphaFoldDB" id="A0A2N7LFQ6"/>
<keyword evidence="1" id="KW-1133">Transmembrane helix</keyword>
<name>A0A2N7LFQ6_9GAMM</name>
<proteinExistence type="predicted"/>
<organism evidence="2 3">
    <name type="scientific">Enterovibrio norvegicus</name>
    <dbReference type="NCBI Taxonomy" id="188144"/>
    <lineage>
        <taxon>Bacteria</taxon>
        <taxon>Pseudomonadati</taxon>
        <taxon>Pseudomonadota</taxon>
        <taxon>Gammaproteobacteria</taxon>
        <taxon>Vibrionales</taxon>
        <taxon>Vibrionaceae</taxon>
        <taxon>Enterovibrio</taxon>
    </lineage>
</organism>
<protein>
    <submittedName>
        <fullName evidence="2">Uncharacterized protein</fullName>
    </submittedName>
</protein>
<dbReference type="EMBL" id="MDAL01000008">
    <property type="protein sequence ID" value="PMN94297.1"/>
    <property type="molecule type" value="Genomic_DNA"/>
</dbReference>
<sequence length="160" mass="18383">MELVLLFYIALAFIGSSSYQKFFGFRERAGELRYSPYYKTMAFFITGLSFLLMTLYYKGLFDESEELTLIFLIIASVLGGLSLLLEFFFTKGVYEAESISFYSVWRGERKQKWADLVECVHKGDRIRLRFAGGTKITVSVVIGGLEYLIKMLETKGYKLG</sequence>
<keyword evidence="1" id="KW-0812">Transmembrane</keyword>
<evidence type="ECO:0000313" key="3">
    <source>
        <dbReference type="Proteomes" id="UP000235387"/>
    </source>
</evidence>
<comment type="caution">
    <text evidence="2">The sequence shown here is derived from an EMBL/GenBank/DDBJ whole genome shotgun (WGS) entry which is preliminary data.</text>
</comment>
<dbReference type="Proteomes" id="UP000235387">
    <property type="component" value="Unassembled WGS sequence"/>
</dbReference>
<feature type="transmembrane region" description="Helical" evidence="1">
    <location>
        <begin position="69"/>
        <end position="89"/>
    </location>
</feature>
<dbReference type="RefSeq" id="WP_102390250.1">
    <property type="nucleotide sequence ID" value="NZ_MDAL01000008.1"/>
</dbReference>
<feature type="transmembrane region" description="Helical" evidence="1">
    <location>
        <begin position="37"/>
        <end position="57"/>
    </location>
</feature>
<evidence type="ECO:0000256" key="1">
    <source>
        <dbReference type="SAM" id="Phobius"/>
    </source>
</evidence>
<evidence type="ECO:0000313" key="2">
    <source>
        <dbReference type="EMBL" id="PMN94297.1"/>
    </source>
</evidence>